<evidence type="ECO:0000313" key="10">
    <source>
        <dbReference type="Proteomes" id="UP000317881"/>
    </source>
</evidence>
<keyword evidence="10" id="KW-1185">Reference proteome</keyword>
<evidence type="ECO:0000313" key="9">
    <source>
        <dbReference type="EMBL" id="GEC03221.1"/>
    </source>
</evidence>
<evidence type="ECO:0000256" key="6">
    <source>
        <dbReference type="PIRSR" id="PIRSR613078-2"/>
    </source>
</evidence>
<protein>
    <recommendedName>
        <fullName evidence="4 8">2,3-bisphosphoglycerate-dependent phosphoglycerate mutase</fullName>
        <shortName evidence="4">BPG-dependent PGAM</shortName>
        <shortName evidence="4">PGAM</shortName>
        <shortName evidence="4">Phosphoglyceromutase</shortName>
        <shortName evidence="4">dPGM</shortName>
        <ecNumber evidence="4 8">5.4.2.11</ecNumber>
    </recommendedName>
</protein>
<evidence type="ECO:0000256" key="1">
    <source>
        <dbReference type="ARBA" id="ARBA00006717"/>
    </source>
</evidence>
<evidence type="ECO:0000256" key="2">
    <source>
        <dbReference type="ARBA" id="ARBA00023152"/>
    </source>
</evidence>
<feature type="binding site" evidence="4 6">
    <location>
        <position position="98"/>
    </location>
    <ligand>
        <name>substrate</name>
    </ligand>
</feature>
<dbReference type="GO" id="GO:0006096">
    <property type="term" value="P:glycolytic process"/>
    <property type="evidence" value="ECO:0007669"/>
    <property type="project" value="UniProtKB-UniRule"/>
</dbReference>
<evidence type="ECO:0000256" key="4">
    <source>
        <dbReference type="HAMAP-Rule" id="MF_01039"/>
    </source>
</evidence>
<comment type="caution">
    <text evidence="9">The sequence shown here is derived from an EMBL/GenBank/DDBJ whole genome shotgun (WGS) entry which is preliminary data.</text>
</comment>
<comment type="function">
    <text evidence="4 8">Catalyzes the interconversion of 2-phosphoglycerate and 3-phosphoglycerate.</text>
</comment>
<sequence>MPTLILLRHGESAWNAKNLFTGWVDVDLTPHGEQQARRSGQLLRTAGLRPDAVHTSALTRAQRTATLAMAAADRPEAPVTRSWRLNERHYGALQGREKSDVLHEYGEERFRLWRRSYHAAPPPVADGTAGDVSRDARYADLPPGLLPRTESLADVTARLLPHWYDAVVPDLRAGRTTLVVAHSNSLRALVAHLDRLDDQELLRLNIPTGIPLRYDLDEDLAPQVRGGRYLDPRAAATAAAEVAEQGNRRLRPTR</sequence>
<keyword evidence="4" id="KW-0312">Gluconeogenesis</keyword>
<dbReference type="RefSeq" id="WP_141307430.1">
    <property type="nucleotide sequence ID" value="NZ_BJND01000006.1"/>
</dbReference>
<dbReference type="OrthoDB" id="4131070at2"/>
<keyword evidence="3 4" id="KW-0413">Isomerase</keyword>
<name>A0A4Y3VCC3_9ACTN</name>
<dbReference type="InterPro" id="IPR013078">
    <property type="entry name" value="His_Pase_superF_clade-1"/>
</dbReference>
<accession>A0A4Y3VCC3</accession>
<feature type="active site" description="Tele-phosphohistidine intermediate" evidence="4 5">
    <location>
        <position position="9"/>
    </location>
</feature>
<dbReference type="EMBL" id="BJND01000006">
    <property type="protein sequence ID" value="GEC03221.1"/>
    <property type="molecule type" value="Genomic_DNA"/>
</dbReference>
<dbReference type="InterPro" id="IPR029033">
    <property type="entry name" value="His_PPase_superfam"/>
</dbReference>
<dbReference type="GO" id="GO:0006094">
    <property type="term" value="P:gluconeogenesis"/>
    <property type="evidence" value="ECO:0007669"/>
    <property type="project" value="UniProtKB-UniRule"/>
</dbReference>
<feature type="binding site" evidence="4 6">
    <location>
        <begin position="114"/>
        <end position="115"/>
    </location>
    <ligand>
        <name>substrate</name>
    </ligand>
</feature>
<dbReference type="SMART" id="SM00855">
    <property type="entry name" value="PGAM"/>
    <property type="match status" value="1"/>
</dbReference>
<reference evidence="9 10" key="1">
    <citation type="submission" date="2019-06" db="EMBL/GenBank/DDBJ databases">
        <title>Whole genome shotgun sequence of Streptomyces spinoverrucosus NBRC 14228.</title>
        <authorList>
            <person name="Hosoyama A."/>
            <person name="Uohara A."/>
            <person name="Ohji S."/>
            <person name="Ichikawa N."/>
        </authorList>
    </citation>
    <scope>NUCLEOTIDE SEQUENCE [LARGE SCALE GENOMIC DNA]</scope>
    <source>
        <strain evidence="9 10">NBRC 14228</strain>
    </source>
</reference>
<feature type="binding site" evidence="4 6">
    <location>
        <begin position="21"/>
        <end position="22"/>
    </location>
    <ligand>
        <name>substrate</name>
    </ligand>
</feature>
<dbReference type="InterPro" id="IPR001345">
    <property type="entry name" value="PG/BPGM_mutase_AS"/>
</dbReference>
<evidence type="ECO:0000256" key="7">
    <source>
        <dbReference type="PIRSR" id="PIRSR613078-3"/>
    </source>
</evidence>
<dbReference type="UniPathway" id="UPA00109">
    <property type="reaction ID" value="UER00186"/>
</dbReference>
<comment type="similarity">
    <text evidence="1 4">Belongs to the phosphoglycerate mutase family. BPG-dependent PGAM subfamily.</text>
</comment>
<comment type="catalytic activity">
    <reaction evidence="4 8">
        <text>(2R)-2-phosphoglycerate = (2R)-3-phosphoglycerate</text>
        <dbReference type="Rhea" id="RHEA:15901"/>
        <dbReference type="ChEBI" id="CHEBI:58272"/>
        <dbReference type="ChEBI" id="CHEBI:58289"/>
        <dbReference type="EC" id="5.4.2.11"/>
    </reaction>
</comment>
<feature type="active site" description="Proton donor/acceptor" evidence="4 5">
    <location>
        <position position="87"/>
    </location>
</feature>
<comment type="caution">
    <text evidence="4">Lacks conserved residue(s) required for the propagation of feature annotation.</text>
</comment>
<evidence type="ECO:0000256" key="5">
    <source>
        <dbReference type="PIRSR" id="PIRSR613078-1"/>
    </source>
</evidence>
<dbReference type="CDD" id="cd07067">
    <property type="entry name" value="HP_PGM_like"/>
    <property type="match status" value="1"/>
</dbReference>
<feature type="site" description="Transition state stabilizer" evidence="4 7">
    <location>
        <position position="182"/>
    </location>
</feature>
<organism evidence="9 10">
    <name type="scientific">Streptomyces spinoverrucosus</name>
    <dbReference type="NCBI Taxonomy" id="284043"/>
    <lineage>
        <taxon>Bacteria</taxon>
        <taxon>Bacillati</taxon>
        <taxon>Actinomycetota</taxon>
        <taxon>Actinomycetes</taxon>
        <taxon>Kitasatosporales</taxon>
        <taxon>Streptomycetaceae</taxon>
        <taxon>Streptomyces</taxon>
    </lineage>
</organism>
<feature type="binding site" evidence="4 6">
    <location>
        <position position="60"/>
    </location>
    <ligand>
        <name>substrate</name>
    </ligand>
</feature>
<dbReference type="GO" id="GO:0004619">
    <property type="term" value="F:phosphoglycerate mutase activity"/>
    <property type="evidence" value="ECO:0007669"/>
    <property type="project" value="UniProtKB-UniRule"/>
</dbReference>
<dbReference type="InterPro" id="IPR005952">
    <property type="entry name" value="Phosphogly_mut1"/>
</dbReference>
<keyword evidence="2 4" id="KW-0324">Glycolysis</keyword>
<dbReference type="PANTHER" id="PTHR11931">
    <property type="entry name" value="PHOSPHOGLYCERATE MUTASE"/>
    <property type="match status" value="1"/>
</dbReference>
<evidence type="ECO:0000256" key="8">
    <source>
        <dbReference type="RuleBase" id="RU004512"/>
    </source>
</evidence>
<feature type="binding site" evidence="4 6">
    <location>
        <begin position="87"/>
        <end position="90"/>
    </location>
    <ligand>
        <name>substrate</name>
    </ligand>
</feature>
<dbReference type="PROSITE" id="PS00175">
    <property type="entry name" value="PG_MUTASE"/>
    <property type="match status" value="1"/>
</dbReference>
<dbReference type="Proteomes" id="UP000317881">
    <property type="component" value="Unassembled WGS sequence"/>
</dbReference>
<gene>
    <name evidence="9" type="primary">gpmA_1</name>
    <name evidence="4" type="synonym">gpmA</name>
    <name evidence="9" type="ORF">SSP24_08760</name>
</gene>
<feature type="binding site" evidence="4 6">
    <location>
        <begin position="8"/>
        <end position="15"/>
    </location>
    <ligand>
        <name>substrate</name>
    </ligand>
</feature>
<dbReference type="SUPFAM" id="SSF53254">
    <property type="entry name" value="Phosphoglycerate mutase-like"/>
    <property type="match status" value="1"/>
</dbReference>
<evidence type="ECO:0000256" key="3">
    <source>
        <dbReference type="ARBA" id="ARBA00023235"/>
    </source>
</evidence>
<dbReference type="HAMAP" id="MF_01039">
    <property type="entry name" value="PGAM_GpmA"/>
    <property type="match status" value="1"/>
</dbReference>
<dbReference type="AlphaFoldDB" id="A0A4Y3VCC3"/>
<dbReference type="NCBIfam" id="TIGR01258">
    <property type="entry name" value="pgm_1"/>
    <property type="match status" value="1"/>
</dbReference>
<proteinExistence type="inferred from homology"/>
<dbReference type="Gene3D" id="3.40.50.1240">
    <property type="entry name" value="Phosphoglycerate mutase-like"/>
    <property type="match status" value="1"/>
</dbReference>
<comment type="pathway">
    <text evidence="4 8">Carbohydrate degradation; glycolysis; pyruvate from D-glyceraldehyde 3-phosphate: step 3/5.</text>
</comment>
<dbReference type="Pfam" id="PF00300">
    <property type="entry name" value="His_Phos_1"/>
    <property type="match status" value="2"/>
</dbReference>
<dbReference type="EC" id="5.4.2.11" evidence="4 8"/>